<evidence type="ECO:0000313" key="3">
    <source>
        <dbReference type="Proteomes" id="UP001642487"/>
    </source>
</evidence>
<name>A0ABP0YX07_9ROSI</name>
<dbReference type="EMBL" id="OZ021740">
    <property type="protein sequence ID" value="CAK9325065.1"/>
    <property type="molecule type" value="Genomic_DNA"/>
</dbReference>
<feature type="coiled-coil region" evidence="1">
    <location>
        <begin position="81"/>
        <end position="134"/>
    </location>
</feature>
<organism evidence="2 3">
    <name type="scientific">Citrullus colocynthis</name>
    <name type="common">colocynth</name>
    <dbReference type="NCBI Taxonomy" id="252529"/>
    <lineage>
        <taxon>Eukaryota</taxon>
        <taxon>Viridiplantae</taxon>
        <taxon>Streptophyta</taxon>
        <taxon>Embryophyta</taxon>
        <taxon>Tracheophyta</taxon>
        <taxon>Spermatophyta</taxon>
        <taxon>Magnoliopsida</taxon>
        <taxon>eudicotyledons</taxon>
        <taxon>Gunneridae</taxon>
        <taxon>Pentapetalae</taxon>
        <taxon>rosids</taxon>
        <taxon>fabids</taxon>
        <taxon>Cucurbitales</taxon>
        <taxon>Cucurbitaceae</taxon>
        <taxon>Benincaseae</taxon>
        <taxon>Citrullus</taxon>
    </lineage>
</organism>
<evidence type="ECO:0000256" key="1">
    <source>
        <dbReference type="SAM" id="Coils"/>
    </source>
</evidence>
<keyword evidence="3" id="KW-1185">Reference proteome</keyword>
<protein>
    <submittedName>
        <fullName evidence="2">Uncharacterized protein</fullName>
    </submittedName>
</protein>
<reference evidence="2 3" key="1">
    <citation type="submission" date="2024-03" db="EMBL/GenBank/DDBJ databases">
        <authorList>
            <person name="Gkanogiannis A."/>
            <person name="Becerra Lopez-Lavalle L."/>
        </authorList>
    </citation>
    <scope>NUCLEOTIDE SEQUENCE [LARGE SCALE GENOMIC DNA]</scope>
</reference>
<evidence type="ECO:0000313" key="2">
    <source>
        <dbReference type="EMBL" id="CAK9325065.1"/>
    </source>
</evidence>
<gene>
    <name evidence="2" type="ORF">CITCOLO1_LOCUS17317</name>
</gene>
<keyword evidence="1" id="KW-0175">Coiled coil</keyword>
<dbReference type="Proteomes" id="UP001642487">
    <property type="component" value="Chromosome 6"/>
</dbReference>
<sequence>MAALEVAFNREIHTKSVTFESDTFQPSGLPTGGSYRFKEHLMPRHGYMLIENSIFAFKFSWLRSFQNLNSACQLLRQLHDLAGMEAELSTHQKKLSDIEAKGHENEREKLVMKMEAVVQEKALLESELDALETLDFGNRRTEVDAALDPSPHSQFIVVPLKELEGMFDNASVPFRTKFVDSVSSIRRTVTGKQNK</sequence>
<accession>A0ABP0YX07</accession>
<proteinExistence type="predicted"/>